<sequence>MLGIEYERSSLKQRVMEMTEEADVLMNWLRVHDRKSIISNVNEEVEEKFEAADEESGKILECLAAEEAIEDVVYALDKAMVEGVVSLGDYLKQVRSLSRDQFFYKAMLEQLRNSDILQT</sequence>
<evidence type="ECO:0000256" key="1">
    <source>
        <dbReference type="ARBA" id="ARBA00004177"/>
    </source>
</evidence>
<dbReference type="STRING" id="56857.A0A200Q4H2"/>
<dbReference type="EMBL" id="MVGT01003118">
    <property type="protein sequence ID" value="OVA05361.1"/>
    <property type="molecule type" value="Genomic_DNA"/>
</dbReference>
<dbReference type="GO" id="GO:0015031">
    <property type="term" value="P:protein transport"/>
    <property type="evidence" value="ECO:0007669"/>
    <property type="project" value="UniProtKB-UniRule"/>
</dbReference>
<dbReference type="PANTHER" id="PTHR23306:SF21">
    <property type="entry name" value="UBIQUITIN-CONJUGATING ENZYME_RWD-LIKE PROTEIN"/>
    <property type="match status" value="1"/>
</dbReference>
<dbReference type="InParanoid" id="A0A200Q4H2"/>
<evidence type="ECO:0000313" key="8">
    <source>
        <dbReference type="Proteomes" id="UP000195402"/>
    </source>
</evidence>
<evidence type="ECO:0000256" key="2">
    <source>
        <dbReference type="ARBA" id="ARBA00022448"/>
    </source>
</evidence>
<evidence type="ECO:0000313" key="7">
    <source>
        <dbReference type="EMBL" id="OVA05361.1"/>
    </source>
</evidence>
<keyword evidence="2 5" id="KW-0813">Transport</keyword>
<feature type="domain" description="SB" evidence="6">
    <location>
        <begin position="53"/>
        <end position="119"/>
    </location>
</feature>
<reference evidence="7 8" key="1">
    <citation type="journal article" date="2017" name="Mol. Plant">
        <title>The Genome of Medicinal Plant Macleaya cordata Provides New Insights into Benzylisoquinoline Alkaloids Metabolism.</title>
        <authorList>
            <person name="Liu X."/>
            <person name="Liu Y."/>
            <person name="Huang P."/>
            <person name="Ma Y."/>
            <person name="Qing Z."/>
            <person name="Tang Q."/>
            <person name="Cao H."/>
            <person name="Cheng P."/>
            <person name="Zheng Y."/>
            <person name="Yuan Z."/>
            <person name="Zhou Y."/>
            <person name="Liu J."/>
            <person name="Tang Z."/>
            <person name="Zhuo Y."/>
            <person name="Zhang Y."/>
            <person name="Yu L."/>
            <person name="Huang J."/>
            <person name="Yang P."/>
            <person name="Peng Q."/>
            <person name="Zhang J."/>
            <person name="Jiang W."/>
            <person name="Zhang Z."/>
            <person name="Lin K."/>
            <person name="Ro D.K."/>
            <person name="Chen X."/>
            <person name="Xiong X."/>
            <person name="Shang Y."/>
            <person name="Huang S."/>
            <person name="Zeng J."/>
        </authorList>
    </citation>
    <scope>NUCLEOTIDE SEQUENCE [LARGE SCALE GENOMIC DNA]</scope>
    <source>
        <strain evidence="8">cv. BLH2017</strain>
        <tissue evidence="7">Root</tissue>
    </source>
</reference>
<evidence type="ECO:0000259" key="6">
    <source>
        <dbReference type="PROSITE" id="PS51312"/>
    </source>
</evidence>
<proteinExistence type="predicted"/>
<dbReference type="Gene3D" id="6.10.140.820">
    <property type="match status" value="1"/>
</dbReference>
<dbReference type="InterPro" id="IPR017916">
    <property type="entry name" value="SB_dom"/>
</dbReference>
<dbReference type="InterPro" id="IPR037202">
    <property type="entry name" value="ESCRT_assembly_dom"/>
</dbReference>
<dbReference type="Pfam" id="PF09454">
    <property type="entry name" value="Vps23_core"/>
    <property type="match status" value="1"/>
</dbReference>
<comment type="caution">
    <text evidence="7">The sequence shown here is derived from an EMBL/GenBank/DDBJ whole genome shotgun (WGS) entry which is preliminary data.</text>
</comment>
<name>A0A200Q4H2_MACCD</name>
<keyword evidence="3" id="KW-0967">Endosome</keyword>
<evidence type="ECO:0000256" key="5">
    <source>
        <dbReference type="PROSITE-ProRule" id="PRU00644"/>
    </source>
</evidence>
<dbReference type="GO" id="GO:0000813">
    <property type="term" value="C:ESCRT I complex"/>
    <property type="evidence" value="ECO:0007669"/>
    <property type="project" value="TreeGrafter"/>
</dbReference>
<dbReference type="GO" id="GO:0043130">
    <property type="term" value="F:ubiquitin binding"/>
    <property type="evidence" value="ECO:0007669"/>
    <property type="project" value="TreeGrafter"/>
</dbReference>
<dbReference type="PROSITE" id="PS51312">
    <property type="entry name" value="SB"/>
    <property type="match status" value="1"/>
</dbReference>
<dbReference type="AlphaFoldDB" id="A0A200Q4H2"/>
<organism evidence="7 8">
    <name type="scientific">Macleaya cordata</name>
    <name type="common">Five-seeded plume-poppy</name>
    <name type="synonym">Bocconia cordata</name>
    <dbReference type="NCBI Taxonomy" id="56857"/>
    <lineage>
        <taxon>Eukaryota</taxon>
        <taxon>Viridiplantae</taxon>
        <taxon>Streptophyta</taxon>
        <taxon>Embryophyta</taxon>
        <taxon>Tracheophyta</taxon>
        <taxon>Spermatophyta</taxon>
        <taxon>Magnoliopsida</taxon>
        <taxon>Ranunculales</taxon>
        <taxon>Papaveraceae</taxon>
        <taxon>Papaveroideae</taxon>
        <taxon>Macleaya</taxon>
    </lineage>
</organism>
<keyword evidence="8" id="KW-1185">Reference proteome</keyword>
<dbReference type="Proteomes" id="UP000195402">
    <property type="component" value="Unassembled WGS sequence"/>
</dbReference>
<dbReference type="SUPFAM" id="SSF140111">
    <property type="entry name" value="Endosomal sorting complex assembly domain"/>
    <property type="match status" value="1"/>
</dbReference>
<dbReference type="InterPro" id="IPR052070">
    <property type="entry name" value="ESCRT-I_UEV_domain"/>
</dbReference>
<dbReference type="PANTHER" id="PTHR23306">
    <property type="entry name" value="TUMOR SUSCEPTIBILITY GENE 101 PROTEIN-RELATED"/>
    <property type="match status" value="1"/>
</dbReference>
<dbReference type="GO" id="GO:0008333">
    <property type="term" value="P:endosome to lysosome transport"/>
    <property type="evidence" value="ECO:0007669"/>
    <property type="project" value="TreeGrafter"/>
</dbReference>
<evidence type="ECO:0000256" key="3">
    <source>
        <dbReference type="ARBA" id="ARBA00022753"/>
    </source>
</evidence>
<accession>A0A200Q4H2</accession>
<comment type="subcellular location">
    <subcellularLocation>
        <location evidence="1">Endosome</location>
    </subcellularLocation>
</comment>
<protein>
    <submittedName>
        <fullName evidence="7">Steadiness box</fullName>
    </submittedName>
</protein>
<gene>
    <name evidence="7" type="ORF">BVC80_441g114</name>
</gene>
<keyword evidence="4 5" id="KW-0653">Protein transport</keyword>
<evidence type="ECO:0000256" key="4">
    <source>
        <dbReference type="ARBA" id="ARBA00022927"/>
    </source>
</evidence>
<dbReference type="OrthoDB" id="306304at2759"/>